<gene>
    <name evidence="5" type="ORF">KUF71_007781</name>
    <name evidence="6" type="ORF">KUF71_008938</name>
    <name evidence="7" type="ORF">KUF71_015915</name>
    <name evidence="4" type="ORF">KUF71_025458</name>
</gene>
<evidence type="ECO:0000313" key="5">
    <source>
        <dbReference type="EMBL" id="KAK3918534.1"/>
    </source>
</evidence>
<dbReference type="Proteomes" id="UP001219518">
    <property type="component" value="Unassembled WGS sequence"/>
</dbReference>
<dbReference type="InterPro" id="IPR013087">
    <property type="entry name" value="Znf_C2H2_type"/>
</dbReference>
<dbReference type="SMART" id="SM00355">
    <property type="entry name" value="ZnF_C2H2"/>
    <property type="match status" value="2"/>
</dbReference>
<feature type="region of interest" description="Disordered" evidence="2">
    <location>
        <begin position="144"/>
        <end position="198"/>
    </location>
</feature>
<reference evidence="5" key="2">
    <citation type="journal article" date="2023" name="BMC Genomics">
        <title>Pest status, molecular evolution, and epigenetic factors derived from the genome assembly of Frankliniella fusca, a thysanopteran phytovirus vector.</title>
        <authorList>
            <person name="Catto M.A."/>
            <person name="Labadie P.E."/>
            <person name="Jacobson A.L."/>
            <person name="Kennedy G.G."/>
            <person name="Srinivasan R."/>
            <person name="Hunt B.G."/>
        </authorList>
    </citation>
    <scope>NUCLEOTIDE SEQUENCE</scope>
    <source>
        <strain evidence="5">PL_HMW_Pooled</strain>
    </source>
</reference>
<name>A0AAE1HCB2_9NEOP</name>
<dbReference type="GO" id="GO:0008270">
    <property type="term" value="F:zinc ion binding"/>
    <property type="evidence" value="ECO:0007669"/>
    <property type="project" value="UniProtKB-KW"/>
</dbReference>
<accession>A0AAE1HCB2</accession>
<dbReference type="EMBL" id="JAHWGI010001297">
    <property type="protein sequence ID" value="KAK3927630.1"/>
    <property type="molecule type" value="Genomic_DNA"/>
</dbReference>
<evidence type="ECO:0000256" key="2">
    <source>
        <dbReference type="SAM" id="MobiDB-lite"/>
    </source>
</evidence>
<evidence type="ECO:0000313" key="6">
    <source>
        <dbReference type="EMBL" id="KAK3919811.1"/>
    </source>
</evidence>
<dbReference type="EMBL" id="JAHWGI010000982">
    <property type="protein sequence ID" value="KAK3919811.1"/>
    <property type="molecule type" value="Genomic_DNA"/>
</dbReference>
<dbReference type="EMBL" id="JAHWGI010000503">
    <property type="protein sequence ID" value="KAK3916197.1"/>
    <property type="molecule type" value="Genomic_DNA"/>
</dbReference>
<evidence type="ECO:0000313" key="8">
    <source>
        <dbReference type="Proteomes" id="UP001219518"/>
    </source>
</evidence>
<keyword evidence="1" id="KW-0863">Zinc-finger</keyword>
<dbReference type="Gene3D" id="3.30.160.60">
    <property type="entry name" value="Classic Zinc Finger"/>
    <property type="match status" value="1"/>
</dbReference>
<evidence type="ECO:0000259" key="3">
    <source>
        <dbReference type="PROSITE" id="PS50157"/>
    </source>
</evidence>
<feature type="region of interest" description="Disordered" evidence="2">
    <location>
        <begin position="326"/>
        <end position="351"/>
    </location>
</feature>
<dbReference type="EMBL" id="JAHWGI010000957">
    <property type="protein sequence ID" value="KAK3918534.1"/>
    <property type="molecule type" value="Genomic_DNA"/>
</dbReference>
<dbReference type="PROSITE" id="PS00028">
    <property type="entry name" value="ZINC_FINGER_C2H2_1"/>
    <property type="match status" value="2"/>
</dbReference>
<evidence type="ECO:0000256" key="1">
    <source>
        <dbReference type="PROSITE-ProRule" id="PRU00042"/>
    </source>
</evidence>
<evidence type="ECO:0000313" key="4">
    <source>
        <dbReference type="EMBL" id="KAK3916197.1"/>
    </source>
</evidence>
<organism evidence="5 8">
    <name type="scientific">Frankliniella fusca</name>
    <dbReference type="NCBI Taxonomy" id="407009"/>
    <lineage>
        <taxon>Eukaryota</taxon>
        <taxon>Metazoa</taxon>
        <taxon>Ecdysozoa</taxon>
        <taxon>Arthropoda</taxon>
        <taxon>Hexapoda</taxon>
        <taxon>Insecta</taxon>
        <taxon>Pterygota</taxon>
        <taxon>Neoptera</taxon>
        <taxon>Paraneoptera</taxon>
        <taxon>Thysanoptera</taxon>
        <taxon>Terebrantia</taxon>
        <taxon>Thripoidea</taxon>
        <taxon>Thripidae</taxon>
        <taxon>Frankliniella</taxon>
    </lineage>
</organism>
<proteinExistence type="predicted"/>
<keyword evidence="8" id="KW-1185">Reference proteome</keyword>
<dbReference type="AlphaFoldDB" id="A0AAE1HCB2"/>
<protein>
    <submittedName>
        <fullName evidence="5">Transcription factor YY2</fullName>
    </submittedName>
</protein>
<comment type="caution">
    <text evidence="5">The sequence shown here is derived from an EMBL/GenBank/DDBJ whole genome shotgun (WGS) entry which is preliminary data.</text>
</comment>
<keyword evidence="1" id="KW-0479">Metal-binding</keyword>
<feature type="domain" description="C2H2-type" evidence="3">
    <location>
        <begin position="634"/>
        <end position="659"/>
    </location>
</feature>
<feature type="compositionally biased region" description="Polar residues" evidence="2">
    <location>
        <begin position="145"/>
        <end position="155"/>
    </location>
</feature>
<keyword evidence="1" id="KW-0862">Zinc</keyword>
<sequence length="843" mass="97125">MPLAASMQSLRLTGRGRCSWVLQVWHDAIPNAKHTVVSGRRVLDCLDLPGSVLNGCGNNKFLKDSVKVSNSEMDDELKDLLNSWKINQTYIQRLADQEIYTVEMLLHLSDENIKQIFNTLGSQISFTKHFEKFKAEKVAALNAGEGNNTSEGQSFANSENAENEEGWSTVMDESNESSNATQKSLKETGKSGPSNDKLTVEASRKRKFSFEIDMDLKKLLERTVDGKVVLSYYRTSNDLSDCMRNTLADVILNEHLKEDYDRKLSFDSELYFAEKICELFPTENKEVWVSSTPGARQNSCGRAKLLTRYYQKRRFLRKGKLLKKDVQDNQDTSNLSSDDDDPNEERNDDVLWLKNNRQPWSKVEALWKSTSSYRMRRLKAKNTSTDSYMNAYPALRDPSGYLLLEMDFDEQYPNSRVNLYAEWPKLSAFIESKLNKRELDLIQSCLTPDGRKIQTIWCLPHLFNVTTCAKRGRTKQWRPSRLEVAEALLLHVKCVGDIEPTLIRRLQEKYEPYQMSLFPQAIVVGADVDSIGQSYIRLNNCLYQVDNPQKAIDITFKIFHTLDVKYHAEAEREWLFLERAVYEVNAGKGGDAKVFKCVMPGVPNVPCCECKFNFPDLFSFRVHFGISHQNVKTFNCAFDKCNRKFSQYYAFRRHAISVHQALVFVKEPSQKPCVTFSHDNNLENLENLENYDNSADNVCDENTVCNVEDLLMQEQDYLVAKLYSNPAFPRNMVGHVIDNFSKYLTSPFFENMRHVVTSSLDPNLSLARKQEIEKMFDITMNPFPHLQTEFKRLKYFEANGEYIPPETYEIYSREERVKTKDGVVLKMMKSPPFVNGRNPNGQG</sequence>
<reference evidence="5" key="1">
    <citation type="submission" date="2021-07" db="EMBL/GenBank/DDBJ databases">
        <authorList>
            <person name="Catto M.A."/>
            <person name="Jacobson A."/>
            <person name="Kennedy G."/>
            <person name="Labadie P."/>
            <person name="Hunt B.G."/>
            <person name="Srinivasan R."/>
        </authorList>
    </citation>
    <scope>NUCLEOTIDE SEQUENCE</scope>
    <source>
        <strain evidence="5">PL_HMW_Pooled</strain>
        <tissue evidence="5">Head</tissue>
    </source>
</reference>
<dbReference type="PROSITE" id="PS50157">
    <property type="entry name" value="ZINC_FINGER_C2H2_2"/>
    <property type="match status" value="1"/>
</dbReference>
<evidence type="ECO:0000313" key="7">
    <source>
        <dbReference type="EMBL" id="KAK3927630.1"/>
    </source>
</evidence>